<dbReference type="OrthoDB" id="370976at2"/>
<accession>V7I645</accession>
<dbReference type="PANTHER" id="PTHR47738">
    <property type="entry name" value="PTS SYSTEM FRUCTOSE-LIKE EIIA COMPONENT-RELATED"/>
    <property type="match status" value="1"/>
</dbReference>
<dbReference type="RefSeq" id="WP_023383931.1">
    <property type="nucleotide sequence ID" value="NZ_AXUN02000124.1"/>
</dbReference>
<sequence>MGILNKNLVILDADVSSAEECIRKAGNLFFEYGYVADGYVDEVLEREKVYPTGLPGKGISIAIPHTTNKLVNKPAIGVIIPRKPVQFAMMGTKDSMLDCEIIMPLVIKDSNSQIATLRKLMHIIQDGELLRKIRDSKNEDEVLDCLGMLED</sequence>
<name>V7I645_9CLOT</name>
<comment type="caution">
    <text evidence="2">The sequence shown here is derived from an EMBL/GenBank/DDBJ whole genome shotgun (WGS) entry which is preliminary data.</text>
</comment>
<dbReference type="Gene3D" id="3.40.930.10">
    <property type="entry name" value="Mannitol-specific EII, Chain A"/>
    <property type="match status" value="1"/>
</dbReference>
<feature type="domain" description="PTS EIIA type-2" evidence="1">
    <location>
        <begin position="2"/>
        <end position="149"/>
    </location>
</feature>
<dbReference type="STRING" id="994573.T472_0206790"/>
<keyword evidence="2" id="KW-0813">Transport</keyword>
<evidence type="ECO:0000313" key="3">
    <source>
        <dbReference type="Proteomes" id="UP000017747"/>
    </source>
</evidence>
<dbReference type="Pfam" id="PF00359">
    <property type="entry name" value="PTS_EIIA_2"/>
    <property type="match status" value="1"/>
</dbReference>
<keyword evidence="3" id="KW-1185">Reference proteome</keyword>
<dbReference type="PANTHER" id="PTHR47738:SF3">
    <property type="entry name" value="PHOSPHOTRANSFERASE SYSTEM MANNITOL_FRUCTOSE-SPECIFIC IIA DOMAIN CONTAINING PROTEIN"/>
    <property type="match status" value="1"/>
</dbReference>
<dbReference type="eggNOG" id="COG1762">
    <property type="taxonomic scope" value="Bacteria"/>
</dbReference>
<dbReference type="SUPFAM" id="SSF55804">
    <property type="entry name" value="Phoshotransferase/anion transport protein"/>
    <property type="match status" value="1"/>
</dbReference>
<evidence type="ECO:0000313" key="2">
    <source>
        <dbReference type="EMBL" id="ETA81358.1"/>
    </source>
</evidence>
<dbReference type="PATRIC" id="fig|994573.3.peg.1264"/>
<dbReference type="EMBL" id="AXUN02000124">
    <property type="protein sequence ID" value="ETA81358.1"/>
    <property type="molecule type" value="Genomic_DNA"/>
</dbReference>
<dbReference type="Proteomes" id="UP000017747">
    <property type="component" value="Unassembled WGS sequence"/>
</dbReference>
<organism evidence="2 3">
    <name type="scientific">Youngiibacter fragilis 232.1</name>
    <dbReference type="NCBI Taxonomy" id="994573"/>
    <lineage>
        <taxon>Bacteria</taxon>
        <taxon>Bacillati</taxon>
        <taxon>Bacillota</taxon>
        <taxon>Clostridia</taxon>
        <taxon>Eubacteriales</taxon>
        <taxon>Clostridiaceae</taxon>
        <taxon>Youngiibacter</taxon>
    </lineage>
</organism>
<dbReference type="InterPro" id="IPR016152">
    <property type="entry name" value="PTrfase/Anion_transptr"/>
</dbReference>
<protein>
    <submittedName>
        <fullName evidence="2">PTS sugar transporter</fullName>
    </submittedName>
</protein>
<gene>
    <name evidence="2" type="ORF">T472_0206790</name>
</gene>
<keyword evidence="2" id="KW-0762">Sugar transport</keyword>
<evidence type="ECO:0000259" key="1">
    <source>
        <dbReference type="PROSITE" id="PS51094"/>
    </source>
</evidence>
<dbReference type="AlphaFoldDB" id="V7I645"/>
<reference evidence="2 3" key="1">
    <citation type="journal article" date="2014" name="Genome Announc.">
        <title>Genome Sequence of Youngiibacter fragilis, the Type Strain of the Genus Youngiibacter.</title>
        <authorList>
            <person name="Wawrik C.B."/>
            <person name="Callaghan A.V."/>
            <person name="Stamps B.W."/>
            <person name="Wawrik B."/>
        </authorList>
    </citation>
    <scope>NUCLEOTIDE SEQUENCE [LARGE SCALE GENOMIC DNA]</scope>
    <source>
        <strain evidence="2 3">232.1</strain>
    </source>
</reference>
<dbReference type="InterPro" id="IPR002178">
    <property type="entry name" value="PTS_EIIA_type-2_dom"/>
</dbReference>
<dbReference type="InterPro" id="IPR051541">
    <property type="entry name" value="PTS_SugarTrans_NitroReg"/>
</dbReference>
<proteinExistence type="predicted"/>
<dbReference type="CDD" id="cd00211">
    <property type="entry name" value="PTS_IIA_fru"/>
    <property type="match status" value="1"/>
</dbReference>
<dbReference type="PROSITE" id="PS51094">
    <property type="entry name" value="PTS_EIIA_TYPE_2"/>
    <property type="match status" value="1"/>
</dbReference>